<dbReference type="InterPro" id="IPR001000">
    <property type="entry name" value="GH10_dom"/>
</dbReference>
<reference evidence="7" key="1">
    <citation type="journal article" date="2010" name="Science">
        <title>Plasticity of animal genome architecture unmasked by rapid evolution of a pelagic tunicate.</title>
        <authorList>
            <person name="Denoeud F."/>
            <person name="Henriet S."/>
            <person name="Mungpakdee S."/>
            <person name="Aury J.M."/>
            <person name="Da Silva C."/>
            <person name="Brinkmann H."/>
            <person name="Mikhaleva J."/>
            <person name="Olsen L.C."/>
            <person name="Jubin C."/>
            <person name="Canestro C."/>
            <person name="Bouquet J.M."/>
            <person name="Danks G."/>
            <person name="Poulain J."/>
            <person name="Campsteijn C."/>
            <person name="Adamski M."/>
            <person name="Cross I."/>
            <person name="Yadetie F."/>
            <person name="Muffato M."/>
            <person name="Louis A."/>
            <person name="Butcher S."/>
            <person name="Tsagkogeorga G."/>
            <person name="Konrad A."/>
            <person name="Singh S."/>
            <person name="Jensen M.F."/>
            <person name="Cong E.H."/>
            <person name="Eikeseth-Otteraa H."/>
            <person name="Noel B."/>
            <person name="Anthouard V."/>
            <person name="Porcel B.M."/>
            <person name="Kachouri-Lafond R."/>
            <person name="Nishino A."/>
            <person name="Ugolini M."/>
            <person name="Chourrout P."/>
            <person name="Nishida H."/>
            <person name="Aasland R."/>
            <person name="Huzurbazar S."/>
            <person name="Westhof E."/>
            <person name="Delsuc F."/>
            <person name="Lehrach H."/>
            <person name="Reinhardt R."/>
            <person name="Weissenbach J."/>
            <person name="Roy S.W."/>
            <person name="Artiguenave F."/>
            <person name="Postlethwait J.H."/>
            <person name="Manak J.R."/>
            <person name="Thompson E.M."/>
            <person name="Jaillon O."/>
            <person name="Du Pasquier L."/>
            <person name="Boudinot P."/>
            <person name="Liberles D.A."/>
            <person name="Volff J.N."/>
            <person name="Philippe H."/>
            <person name="Lenhard B."/>
            <person name="Roest Crollius H."/>
            <person name="Wincker P."/>
            <person name="Chourrout D."/>
        </authorList>
    </citation>
    <scope>NUCLEOTIDE SEQUENCE [LARGE SCALE GENOMIC DNA]</scope>
</reference>
<evidence type="ECO:0000256" key="3">
    <source>
        <dbReference type="ARBA" id="ARBA00023277"/>
    </source>
</evidence>
<dbReference type="PROSITE" id="PS51760">
    <property type="entry name" value="GH10_2"/>
    <property type="match status" value="1"/>
</dbReference>
<evidence type="ECO:0000256" key="2">
    <source>
        <dbReference type="ARBA" id="ARBA00022801"/>
    </source>
</evidence>
<comment type="similarity">
    <text evidence="1">Belongs to the glycosyl hydrolase 10 (cellulase F) family.</text>
</comment>
<name>E4XNV7_OIKDI</name>
<dbReference type="Proteomes" id="UP000001307">
    <property type="component" value="Unassembled WGS sequence"/>
</dbReference>
<dbReference type="InParanoid" id="E4XNV7"/>
<dbReference type="InterPro" id="IPR017853">
    <property type="entry name" value="GH"/>
</dbReference>
<feature type="domain" description="GH10" evidence="6">
    <location>
        <begin position="418"/>
        <end position="716"/>
    </location>
</feature>
<dbReference type="PANTHER" id="PTHR31490">
    <property type="entry name" value="GLYCOSYL HYDROLASE"/>
    <property type="match status" value="1"/>
</dbReference>
<evidence type="ECO:0000313" key="8">
    <source>
        <dbReference type="Proteomes" id="UP000001307"/>
    </source>
</evidence>
<dbReference type="Gene3D" id="3.20.20.80">
    <property type="entry name" value="Glycosidases"/>
    <property type="match status" value="1"/>
</dbReference>
<keyword evidence="4" id="KW-0624">Polysaccharide degradation</keyword>
<dbReference type="InterPro" id="IPR044846">
    <property type="entry name" value="GH10"/>
</dbReference>
<dbReference type="GO" id="GO:0000272">
    <property type="term" value="P:polysaccharide catabolic process"/>
    <property type="evidence" value="ECO:0007669"/>
    <property type="project" value="UniProtKB-KW"/>
</dbReference>
<evidence type="ECO:0000259" key="6">
    <source>
        <dbReference type="PROSITE" id="PS51760"/>
    </source>
</evidence>
<evidence type="ECO:0000256" key="1">
    <source>
        <dbReference type="ARBA" id="ARBA00007495"/>
    </source>
</evidence>
<dbReference type="EMBL" id="FN653086">
    <property type="protein sequence ID" value="CBY11545.1"/>
    <property type="molecule type" value="Genomic_DNA"/>
</dbReference>
<keyword evidence="3" id="KW-0119">Carbohydrate metabolism</keyword>
<protein>
    <recommendedName>
        <fullName evidence="6">GH10 domain-containing protein</fullName>
    </recommendedName>
</protein>
<keyword evidence="5" id="KW-0732">Signal</keyword>
<dbReference type="AlphaFoldDB" id="E4XNV7"/>
<dbReference type="OrthoDB" id="3055998at2759"/>
<dbReference type="PANTHER" id="PTHR31490:SF1">
    <property type="entry name" value="ENDO-1,4-BETA-XYLANASE 1"/>
    <property type="match status" value="1"/>
</dbReference>
<evidence type="ECO:0000256" key="4">
    <source>
        <dbReference type="ARBA" id="ARBA00023326"/>
    </source>
</evidence>
<evidence type="ECO:0000256" key="5">
    <source>
        <dbReference type="SAM" id="SignalP"/>
    </source>
</evidence>
<evidence type="ECO:0000313" key="7">
    <source>
        <dbReference type="EMBL" id="CBY11545.1"/>
    </source>
</evidence>
<feature type="chain" id="PRO_5013288493" description="GH10 domain-containing protein" evidence="5">
    <location>
        <begin position="16"/>
        <end position="963"/>
    </location>
</feature>
<proteinExistence type="inferred from homology"/>
<sequence length="963" mass="108609">MKLLAGFLTFQGVSAENCTSLCDGGFYQEGDLNILCNGEPCSTYETQTLIANNHFDDLTFWSANGGITLATVSPGYFSDNAMHVSGRDQNETNKFLSLLKDRNANWKNPQQVLDKTQLTGRNYAGKFFIKLDSDSSTTVQMMAKITTNGSNAFFSLGDVSVSEAGIWYAVPFTFLVPQTTIDNAEQIAIYPQVADPNISYTIDEMFLVEADEFVDYTSLITDGEFSTGLGLWTSQATLKYIKDESGNSFARVSDRTADFHGLEHYIEANDETINNDIEFSYKMKQDGSEQYKSSGKLVVQHSQGASYISCVSSCHVPNDGWMTVGGRCNIADDNDDNIDLSQGSIPFTSNHQKKATVSSIKVSISGTGSETGVIRPNLYLDEISVKLYERDLSWVPTAEQRIDFFRKVAVDFDVQTPGADKIEVKMTKNHFPFGATFHHQMIEEMTDYKNWFDVFNFGVARNAMKWKQQEKQPGVIDWTKSDDINDVFFQQSTPLRGHTIAWSVDKNVQDWLLEIEDMDVLHDYMMKRVDDIVFRYLGNITDWDIFNEVHHGDFFRRNLGIEIWSEVLDRLDAIAPGTGQVMNDYQLTREDHGACFLDLITPIVDRLDAVGLQSHFKKQVNSQVWNRLNLLAGENLQNRLLITELDVDNVDVEVRGTDITDIIKMTFSHPNVDGIILWGWLQEVQRAWQDEAENKRKVLFVDNLGDLEWADPIVPKPDDCDEFNVVCNYPMNPNSAGVKYLEMIKKEFNTTTGHENVDELGLVRLEEAVKLFPGEYEVRVIDAEGNLIEEHEIDIPWQKDACSALQVVEFEDLSALESNSIYEFAGNFNRELDSDNGFVKNALSVSGRTAAWNSVKFNLGQILDSTEVVSSFWVRVGGTEAVTLKITLQSESGYSLKTTYELENDELMKWVQISTTFTKQAGDLFVYLETASSTVDYSLDHVFVGSADDFNACKTLQVQIGER</sequence>
<accession>E4XNV7</accession>
<feature type="signal peptide" evidence="5">
    <location>
        <begin position="1"/>
        <end position="15"/>
    </location>
</feature>
<dbReference type="Gene3D" id="2.60.120.260">
    <property type="entry name" value="Galactose-binding domain-like"/>
    <property type="match status" value="3"/>
</dbReference>
<dbReference type="SMART" id="SM00633">
    <property type="entry name" value="Glyco_10"/>
    <property type="match status" value="1"/>
</dbReference>
<dbReference type="GO" id="GO:0031176">
    <property type="term" value="F:endo-1,4-beta-xylanase activity"/>
    <property type="evidence" value="ECO:0007669"/>
    <property type="project" value="UniProtKB-ARBA"/>
</dbReference>
<dbReference type="SUPFAM" id="SSF49785">
    <property type="entry name" value="Galactose-binding domain-like"/>
    <property type="match status" value="3"/>
</dbReference>
<gene>
    <name evidence="7" type="ORF">GSOID_T00016712001</name>
</gene>
<keyword evidence="2" id="KW-0378">Hydrolase</keyword>
<dbReference type="SUPFAM" id="SSF51445">
    <property type="entry name" value="(Trans)glycosidases"/>
    <property type="match status" value="1"/>
</dbReference>
<dbReference type="InterPro" id="IPR008979">
    <property type="entry name" value="Galactose-bd-like_sf"/>
</dbReference>
<keyword evidence="8" id="KW-1185">Reference proteome</keyword>
<organism evidence="7">
    <name type="scientific">Oikopleura dioica</name>
    <name type="common">Tunicate</name>
    <dbReference type="NCBI Taxonomy" id="34765"/>
    <lineage>
        <taxon>Eukaryota</taxon>
        <taxon>Metazoa</taxon>
        <taxon>Chordata</taxon>
        <taxon>Tunicata</taxon>
        <taxon>Appendicularia</taxon>
        <taxon>Copelata</taxon>
        <taxon>Oikopleuridae</taxon>
        <taxon>Oikopleura</taxon>
    </lineage>
</organism>
<dbReference type="Pfam" id="PF00331">
    <property type="entry name" value="Glyco_hydro_10"/>
    <property type="match status" value="1"/>
</dbReference>